<gene>
    <name evidence="2" type="ORF">ISN45_Aa06g036760</name>
</gene>
<dbReference type="Proteomes" id="UP000694240">
    <property type="component" value="Chromosome 11"/>
</dbReference>
<keyword evidence="1" id="KW-1133">Transmembrane helix</keyword>
<feature type="transmembrane region" description="Helical" evidence="1">
    <location>
        <begin position="102"/>
        <end position="124"/>
    </location>
</feature>
<keyword evidence="3" id="KW-1185">Reference proteome</keyword>
<evidence type="ECO:0000256" key="1">
    <source>
        <dbReference type="SAM" id="Phobius"/>
    </source>
</evidence>
<evidence type="ECO:0000313" key="2">
    <source>
        <dbReference type="EMBL" id="KAG7553113.1"/>
    </source>
</evidence>
<accession>A0A8T1Z4V9</accession>
<proteinExistence type="predicted"/>
<name>A0A8T1Z4V9_9BRAS</name>
<keyword evidence="1" id="KW-0472">Membrane</keyword>
<evidence type="ECO:0000313" key="3">
    <source>
        <dbReference type="Proteomes" id="UP000694240"/>
    </source>
</evidence>
<evidence type="ECO:0008006" key="4">
    <source>
        <dbReference type="Google" id="ProtNLM"/>
    </source>
</evidence>
<feature type="transmembrane region" description="Helical" evidence="1">
    <location>
        <begin position="130"/>
        <end position="153"/>
    </location>
</feature>
<sequence>MATTIDRISRTFLAPRNYQSPYLKKHLKPTRLCFSNFGSSFPKSSLQRKIVPLLDVDFAASSSSFNHIFDNDRRLTKPVGTLRASKDENWIPGAANVLLKRLFLTFNIIMGMLLLAISEFFPLIKLNRRLGTYFMMVFGFSSIWCLVDSLLCVMAGIYRLIHVIIATFNWPVLRTLLYYSFIVLKELLVFYCKLRICEFCLGIFSLVMILSDFK</sequence>
<protein>
    <recommendedName>
        <fullName evidence="4">Transmembrane protein</fullName>
    </recommendedName>
</protein>
<keyword evidence="1" id="KW-0812">Transmembrane</keyword>
<comment type="caution">
    <text evidence="2">The sequence shown here is derived from an EMBL/GenBank/DDBJ whole genome shotgun (WGS) entry which is preliminary data.</text>
</comment>
<reference evidence="2 3" key="1">
    <citation type="submission" date="2020-12" db="EMBL/GenBank/DDBJ databases">
        <title>Concerted genomic and epigenomic changes stabilize Arabidopsis allopolyploids.</title>
        <authorList>
            <person name="Chen Z."/>
        </authorList>
    </citation>
    <scope>NUCLEOTIDE SEQUENCE [LARGE SCALE GENOMIC DNA]</scope>
    <source>
        <strain evidence="2">Allo738</strain>
        <tissue evidence="2">Leaf</tissue>
    </source>
</reference>
<dbReference type="AlphaFoldDB" id="A0A8T1Z4V9"/>
<feature type="transmembrane region" description="Helical" evidence="1">
    <location>
        <begin position="188"/>
        <end position="210"/>
    </location>
</feature>
<dbReference type="EMBL" id="JAEFBK010000011">
    <property type="protein sequence ID" value="KAG7553113.1"/>
    <property type="molecule type" value="Genomic_DNA"/>
</dbReference>
<organism evidence="2 3">
    <name type="scientific">Arabidopsis thaliana x Arabidopsis arenosa</name>
    <dbReference type="NCBI Taxonomy" id="1240361"/>
    <lineage>
        <taxon>Eukaryota</taxon>
        <taxon>Viridiplantae</taxon>
        <taxon>Streptophyta</taxon>
        <taxon>Embryophyta</taxon>
        <taxon>Tracheophyta</taxon>
        <taxon>Spermatophyta</taxon>
        <taxon>Magnoliopsida</taxon>
        <taxon>eudicotyledons</taxon>
        <taxon>Gunneridae</taxon>
        <taxon>Pentapetalae</taxon>
        <taxon>rosids</taxon>
        <taxon>malvids</taxon>
        <taxon>Brassicales</taxon>
        <taxon>Brassicaceae</taxon>
        <taxon>Camelineae</taxon>
        <taxon>Arabidopsis</taxon>
    </lineage>
</organism>
<feature type="transmembrane region" description="Helical" evidence="1">
    <location>
        <begin position="160"/>
        <end position="182"/>
    </location>
</feature>